<protein>
    <submittedName>
        <fullName evidence="3">DUF3152 domain-containing protein</fullName>
    </submittedName>
</protein>
<sequence>MAGSFAVIALATVGYVAMAHGERSEASAGAGRESGGGGRPSASATGRVEADGAPSRRPAGRSAASPSASPTGSASSGTGSRAKDIPAAGPGTFTAAAGGGGRIGKGAKVLRYAVSVEDGLELSAAETAEEVDRILADPRGWTADGISSFQRVSSGATDFEVKVATPGTVDQICGEYGLDTGGEVNCSVGSQVMVNLKRWLLATPFYVQDIPQYRALIVNHEVGHFLGHGHQTCPGPGRPAPAMMQQIKGLHGCVINAWPYDADGKAITGPPVP</sequence>
<evidence type="ECO:0000256" key="1">
    <source>
        <dbReference type="SAM" id="MobiDB-lite"/>
    </source>
</evidence>
<accession>A0A370BCG1</accession>
<comment type="caution">
    <text evidence="3">The sequence shown here is derived from an EMBL/GenBank/DDBJ whole genome shotgun (WGS) entry which is preliminary data.</text>
</comment>
<name>A0A370BCG1_9ACTN</name>
<dbReference type="OrthoDB" id="9779865at2"/>
<evidence type="ECO:0000313" key="3">
    <source>
        <dbReference type="EMBL" id="RDG38342.1"/>
    </source>
</evidence>
<feature type="domain" description="DUF3152" evidence="2">
    <location>
        <begin position="85"/>
        <end position="250"/>
    </location>
</feature>
<organism evidence="3 4">
    <name type="scientific">Streptomyces corynorhini</name>
    <dbReference type="NCBI Taxonomy" id="2282652"/>
    <lineage>
        <taxon>Bacteria</taxon>
        <taxon>Bacillati</taxon>
        <taxon>Actinomycetota</taxon>
        <taxon>Actinomycetes</taxon>
        <taxon>Kitasatosporales</taxon>
        <taxon>Streptomycetaceae</taxon>
        <taxon>Streptomyces</taxon>
    </lineage>
</organism>
<reference evidence="3 4" key="1">
    <citation type="submission" date="2018-07" db="EMBL/GenBank/DDBJ databases">
        <title>Streptomyces species from bats.</title>
        <authorList>
            <person name="Dunlap C."/>
        </authorList>
    </citation>
    <scope>NUCLEOTIDE SEQUENCE [LARGE SCALE GENOMIC DNA]</scope>
    <source>
        <strain evidence="3 4">AC230</strain>
    </source>
</reference>
<dbReference type="SUPFAM" id="SSF55486">
    <property type="entry name" value="Metalloproteases ('zincins'), catalytic domain"/>
    <property type="match status" value="1"/>
</dbReference>
<dbReference type="InterPro" id="IPR022603">
    <property type="entry name" value="DUF3152"/>
</dbReference>
<proteinExistence type="predicted"/>
<evidence type="ECO:0000313" key="4">
    <source>
        <dbReference type="Proteomes" id="UP000253741"/>
    </source>
</evidence>
<keyword evidence="4" id="KW-1185">Reference proteome</keyword>
<dbReference type="Proteomes" id="UP000253741">
    <property type="component" value="Unassembled WGS sequence"/>
</dbReference>
<dbReference type="AlphaFoldDB" id="A0A370BCG1"/>
<dbReference type="EMBL" id="QQNA01000061">
    <property type="protein sequence ID" value="RDG38342.1"/>
    <property type="molecule type" value="Genomic_DNA"/>
</dbReference>
<feature type="compositionally biased region" description="Low complexity" evidence="1">
    <location>
        <begin position="40"/>
        <end position="87"/>
    </location>
</feature>
<gene>
    <name evidence="3" type="ORF">DVH02_09685</name>
</gene>
<evidence type="ECO:0000259" key="2">
    <source>
        <dbReference type="Pfam" id="PF11350"/>
    </source>
</evidence>
<feature type="region of interest" description="Disordered" evidence="1">
    <location>
        <begin position="22"/>
        <end position="87"/>
    </location>
</feature>
<dbReference type="Pfam" id="PF11350">
    <property type="entry name" value="DUF3152"/>
    <property type="match status" value="1"/>
</dbReference>